<feature type="transmembrane region" description="Helical" evidence="10">
    <location>
        <begin position="199"/>
        <end position="217"/>
    </location>
</feature>
<dbReference type="RefSeq" id="WP_241688794.1">
    <property type="nucleotide sequence ID" value="NZ_CP026520.1"/>
</dbReference>
<feature type="transmembrane region" description="Helical" evidence="10">
    <location>
        <begin position="87"/>
        <end position="108"/>
    </location>
</feature>
<evidence type="ECO:0000313" key="13">
    <source>
        <dbReference type="Proteomes" id="UP001527202"/>
    </source>
</evidence>
<dbReference type="Pfam" id="PF01061">
    <property type="entry name" value="ABC2_membrane"/>
    <property type="match status" value="1"/>
</dbReference>
<evidence type="ECO:0000256" key="7">
    <source>
        <dbReference type="ARBA" id="ARBA00022903"/>
    </source>
</evidence>
<organism evidence="12 13">
    <name type="scientific">Paenibacillus chitinolyticus</name>
    <dbReference type="NCBI Taxonomy" id="79263"/>
    <lineage>
        <taxon>Bacteria</taxon>
        <taxon>Bacillati</taxon>
        <taxon>Bacillota</taxon>
        <taxon>Bacilli</taxon>
        <taxon>Bacillales</taxon>
        <taxon>Paenibacillaceae</taxon>
        <taxon>Paenibacillus</taxon>
    </lineage>
</organism>
<comment type="subcellular location">
    <subcellularLocation>
        <location evidence="1 10">Cell membrane</location>
        <topology evidence="1 10">Multi-pass membrane protein</topology>
    </subcellularLocation>
</comment>
<accession>A0ABT4FPB3</accession>
<dbReference type="PANTHER" id="PTHR30413">
    <property type="entry name" value="INNER MEMBRANE TRANSPORT PERMEASE"/>
    <property type="match status" value="1"/>
</dbReference>
<dbReference type="PRINTS" id="PR00164">
    <property type="entry name" value="ABC2TRNSPORT"/>
</dbReference>
<dbReference type="GeneID" id="95374179"/>
<dbReference type="InterPro" id="IPR013525">
    <property type="entry name" value="ABC2_TM"/>
</dbReference>
<evidence type="ECO:0000259" key="11">
    <source>
        <dbReference type="PROSITE" id="PS51012"/>
    </source>
</evidence>
<evidence type="ECO:0000256" key="1">
    <source>
        <dbReference type="ARBA" id="ARBA00004651"/>
    </source>
</evidence>
<dbReference type="EMBL" id="JAMDMJ010000035">
    <property type="protein sequence ID" value="MCY9598879.1"/>
    <property type="molecule type" value="Genomic_DNA"/>
</dbReference>
<feature type="domain" description="ABC transmembrane type-2" evidence="11">
    <location>
        <begin position="51"/>
        <end position="276"/>
    </location>
</feature>
<keyword evidence="8 10" id="KW-1133">Transmembrane helix</keyword>
<keyword evidence="13" id="KW-1185">Reference proteome</keyword>
<evidence type="ECO:0000256" key="10">
    <source>
        <dbReference type="RuleBase" id="RU361157"/>
    </source>
</evidence>
<evidence type="ECO:0000256" key="8">
    <source>
        <dbReference type="ARBA" id="ARBA00022989"/>
    </source>
</evidence>
<comment type="caution">
    <text evidence="12">The sequence shown here is derived from an EMBL/GenBank/DDBJ whole genome shotgun (WGS) entry which is preliminary data.</text>
</comment>
<dbReference type="PROSITE" id="PS51012">
    <property type="entry name" value="ABC_TM2"/>
    <property type="match status" value="1"/>
</dbReference>
<gene>
    <name evidence="12" type="ORF">M5X16_24280</name>
</gene>
<feature type="transmembrane region" description="Helical" evidence="10">
    <location>
        <begin position="129"/>
        <end position="155"/>
    </location>
</feature>
<keyword evidence="3 10" id="KW-0813">Transport</keyword>
<dbReference type="InterPro" id="IPR047817">
    <property type="entry name" value="ABC2_TM_bact-type"/>
</dbReference>
<keyword evidence="9 10" id="KW-0472">Membrane</keyword>
<proteinExistence type="inferred from homology"/>
<feature type="transmembrane region" description="Helical" evidence="10">
    <location>
        <begin position="161"/>
        <end position="187"/>
    </location>
</feature>
<evidence type="ECO:0000313" key="12">
    <source>
        <dbReference type="EMBL" id="MCY9598879.1"/>
    </source>
</evidence>
<name>A0ABT4FPB3_9BACL</name>
<dbReference type="InterPro" id="IPR000412">
    <property type="entry name" value="ABC_2_transport"/>
</dbReference>
<dbReference type="PIRSF" id="PIRSF006648">
    <property type="entry name" value="DrrB"/>
    <property type="match status" value="1"/>
</dbReference>
<evidence type="ECO:0000256" key="5">
    <source>
        <dbReference type="ARBA" id="ARBA00022597"/>
    </source>
</evidence>
<keyword evidence="7" id="KW-0972">Capsule biogenesis/degradation</keyword>
<evidence type="ECO:0000256" key="9">
    <source>
        <dbReference type="ARBA" id="ARBA00023136"/>
    </source>
</evidence>
<keyword evidence="6 10" id="KW-0812">Transmembrane</keyword>
<reference evidence="12 13" key="1">
    <citation type="submission" date="2022-05" db="EMBL/GenBank/DDBJ databases">
        <title>Genome Sequencing of Bee-Associated Microbes.</title>
        <authorList>
            <person name="Dunlap C."/>
        </authorList>
    </citation>
    <scope>NUCLEOTIDE SEQUENCE [LARGE SCALE GENOMIC DNA]</scope>
    <source>
        <strain evidence="12 13">NRRL B-23120</strain>
    </source>
</reference>
<keyword evidence="4 10" id="KW-1003">Cell membrane</keyword>
<evidence type="ECO:0000256" key="4">
    <source>
        <dbReference type="ARBA" id="ARBA00022475"/>
    </source>
</evidence>
<evidence type="ECO:0000256" key="6">
    <source>
        <dbReference type="ARBA" id="ARBA00022692"/>
    </source>
</evidence>
<feature type="transmembrane region" description="Helical" evidence="10">
    <location>
        <begin position="252"/>
        <end position="274"/>
    </location>
</feature>
<feature type="transmembrane region" description="Helical" evidence="10">
    <location>
        <begin position="54"/>
        <end position="75"/>
    </location>
</feature>
<evidence type="ECO:0000256" key="2">
    <source>
        <dbReference type="ARBA" id="ARBA00007783"/>
    </source>
</evidence>
<comment type="similarity">
    <text evidence="2 10">Belongs to the ABC-2 integral membrane protein family.</text>
</comment>
<keyword evidence="5" id="KW-0762">Sugar transport</keyword>
<sequence>MSKQGVFKSSSLLRNLKLQIKKPASLLKLNKLLIYQLIKREIAVRYRGSKLGMLWSFLTPILMLVIYTFVFSIVFKARWGTSNDNNIEFALILFSGISVFNLFSEIIIQSPRLIIGNVNYVKKVLFPLEILPLTLIGSALFHYVIQLLILLLGILFTYSTIHWTIIFLPLVLLPLLLVALGLSWFLASLGVFIRDIGHIITLFMQGLMFLSPIFYPVSSVPEKFRALLFLNPMSYVVEDIRKILIWGQMPDWGFMGTSLLLSTVTVVLGYIWFVKTKGGFADVL</sequence>
<protein>
    <recommendedName>
        <fullName evidence="10">Transport permease protein</fullName>
    </recommendedName>
</protein>
<dbReference type="Proteomes" id="UP001527202">
    <property type="component" value="Unassembled WGS sequence"/>
</dbReference>
<dbReference type="PANTHER" id="PTHR30413:SF10">
    <property type="entry name" value="CAPSULE POLYSACCHARIDE EXPORT INNER-MEMBRANE PROTEIN CTRC"/>
    <property type="match status" value="1"/>
</dbReference>
<evidence type="ECO:0000256" key="3">
    <source>
        <dbReference type="ARBA" id="ARBA00022448"/>
    </source>
</evidence>